<evidence type="ECO:0000313" key="4">
    <source>
        <dbReference type="EMBL" id="SDT20774.1"/>
    </source>
</evidence>
<keyword evidence="2" id="KW-1003">Cell membrane</keyword>
<keyword evidence="5" id="KW-1185">Reference proteome</keyword>
<dbReference type="InterPro" id="IPR009722">
    <property type="entry name" value="YjiK/CarP"/>
</dbReference>
<proteinExistence type="predicted"/>
<gene>
    <name evidence="4" type="ORF">SAMN05216221_3794</name>
</gene>
<dbReference type="EMBL" id="LT629751">
    <property type="protein sequence ID" value="SDT20774.1"/>
    <property type="molecule type" value="Genomic_DNA"/>
</dbReference>
<sequence length="320" mass="35988">MKSFQTMPLLPPAPRRTRPARLLLGLLAALLALGLLAFAQHLRLFERGWFFVREWRHTAEWRERSLWLPDYRVAIEARPIEGLEDDISALTFDPGRRSLFTVTNATPELLELSLDGRILRRIALHGFGDPEAIEYIAPGVFVISDERDQRLIKVRVDDSATALDARDGQQLALGIEHADDNKGFEGLAYDSAGQRLFVAKERDPMRIYEIRGFPHVDAAQPLAVQVQDDPQRDRRLFVRDLSSLQYDSASGHLLALSDESRLVLELDSHGRPISSLSLLAGQHGLQRSVPQAEGIALDDAGNLYLVSEPNLFYLFHKPAD</sequence>
<reference evidence="5" key="1">
    <citation type="submission" date="2016-10" db="EMBL/GenBank/DDBJ databases">
        <authorList>
            <person name="Varghese N."/>
            <person name="Submissions S."/>
        </authorList>
    </citation>
    <scope>NUCLEOTIDE SEQUENCE [LARGE SCALE GENOMIC DNA]</scope>
    <source>
        <strain evidence="5">KCTC 32247</strain>
    </source>
</reference>
<evidence type="ECO:0000256" key="3">
    <source>
        <dbReference type="ARBA" id="ARBA00023136"/>
    </source>
</evidence>
<evidence type="ECO:0000256" key="2">
    <source>
        <dbReference type="ARBA" id="ARBA00022475"/>
    </source>
</evidence>
<dbReference type="CDD" id="cd09971">
    <property type="entry name" value="SdiA-regulated"/>
    <property type="match status" value="1"/>
</dbReference>
<dbReference type="GO" id="GO:0005886">
    <property type="term" value="C:plasma membrane"/>
    <property type="evidence" value="ECO:0007669"/>
    <property type="project" value="UniProtKB-SubCell"/>
</dbReference>
<comment type="subcellular location">
    <subcellularLocation>
        <location evidence="1">Cell membrane</location>
    </subcellularLocation>
</comment>
<accession>A0A1H1YHC7</accession>
<evidence type="ECO:0000313" key="5">
    <source>
        <dbReference type="Proteomes" id="UP000243359"/>
    </source>
</evidence>
<dbReference type="Proteomes" id="UP000243359">
    <property type="component" value="Chromosome I"/>
</dbReference>
<dbReference type="Pfam" id="PF06977">
    <property type="entry name" value="SdiA-regulated"/>
    <property type="match status" value="1"/>
</dbReference>
<protein>
    <submittedName>
        <fullName evidence="4">Uncharacterized protein YjiK</fullName>
    </submittedName>
</protein>
<name>A0A1H1YHC7_9PSED</name>
<evidence type="ECO:0000256" key="1">
    <source>
        <dbReference type="ARBA" id="ARBA00004236"/>
    </source>
</evidence>
<dbReference type="STRING" id="1392877.SAMN05216221_3794"/>
<organism evidence="4 5">
    <name type="scientific">Pseudomonas oryzae</name>
    <dbReference type="NCBI Taxonomy" id="1392877"/>
    <lineage>
        <taxon>Bacteria</taxon>
        <taxon>Pseudomonadati</taxon>
        <taxon>Pseudomonadota</taxon>
        <taxon>Gammaproteobacteria</taxon>
        <taxon>Pseudomonadales</taxon>
        <taxon>Pseudomonadaceae</taxon>
        <taxon>Pseudomonas</taxon>
    </lineage>
</organism>
<keyword evidence="3" id="KW-0472">Membrane</keyword>
<dbReference type="AlphaFoldDB" id="A0A1H1YHC7"/>
<dbReference type="SUPFAM" id="SSF50956">
    <property type="entry name" value="Thermostable phytase (3-phytase)"/>
    <property type="match status" value="1"/>
</dbReference>